<dbReference type="Pfam" id="PF00891">
    <property type="entry name" value="Methyltransf_2"/>
    <property type="match status" value="1"/>
</dbReference>
<keyword evidence="2" id="KW-0808">Transferase</keyword>
<dbReference type="InterPro" id="IPR029063">
    <property type="entry name" value="SAM-dependent_MTases_sf"/>
</dbReference>
<keyword evidence="1" id="KW-0489">Methyltransferase</keyword>
<dbReference type="GO" id="GO:0008171">
    <property type="term" value="F:O-methyltransferase activity"/>
    <property type="evidence" value="ECO:0007669"/>
    <property type="project" value="InterPro"/>
</dbReference>
<name>A0A0D1Z8J3_EXOME</name>
<dbReference type="InterPro" id="IPR001077">
    <property type="entry name" value="COMT_C"/>
</dbReference>
<dbReference type="AlphaFoldDB" id="A0A0D1Z8J3"/>
<sequence>MSLSDIAEDILACASKIDRHANLTGRLPTSFDQDTLGRLPEDVEDARKALIDKTQELRHLALGPVGLCLDVLFSFTDLLSFRFVYQYSIAAHVPRDGDISYEDLGQATKLDPVLVRRFLQHVMMNRIFEESRPGHVKHTAVSRLLHDEPGAIDTAGFILEDLTPSSTKVMEALELWPGSQEPNQTGFNYAFGTQDSFYHAIAKDSERSRRFGECMRFFNRGSMYDIQNLVVTYPWNRWDSPGYTLVDCGGGHGSVSIALAGETSNLNFIVQDLEGTAQEGERSLSSSLKDRVSFMKHDFFTEQPVRGADLYFFRFIFHNWADKYAAQILKNLVPAMKDGARVLIYEFFVPENADPLWTRKQCRNLDMIQALGWNSLERTVPDWKSLFEKSDPRFRLTGVYQVKNSPLVLIEAVFMEVPTETNTVWPIGV</sequence>
<evidence type="ECO:0000313" key="5">
    <source>
        <dbReference type="EMBL" id="KIV90374.1"/>
    </source>
</evidence>
<dbReference type="PANTHER" id="PTHR43712:SF16">
    <property type="entry name" value="O-METHYLTRANSFERASE ELCB"/>
    <property type="match status" value="1"/>
</dbReference>
<keyword evidence="6" id="KW-1185">Reference proteome</keyword>
<dbReference type="VEuPathDB" id="FungiDB:PV10_07683"/>
<dbReference type="OMA" id="ELPWHEE"/>
<reference evidence="5 6" key="1">
    <citation type="submission" date="2015-01" db="EMBL/GenBank/DDBJ databases">
        <title>The Genome Sequence of Exophiala mesophila CBS40295.</title>
        <authorList>
            <consortium name="The Broad Institute Genomics Platform"/>
            <person name="Cuomo C."/>
            <person name="de Hoog S."/>
            <person name="Gorbushina A."/>
            <person name="Stielow B."/>
            <person name="Teixiera M."/>
            <person name="Abouelleil A."/>
            <person name="Chapman S.B."/>
            <person name="Priest M."/>
            <person name="Young S.K."/>
            <person name="Wortman J."/>
            <person name="Nusbaum C."/>
            <person name="Birren B."/>
        </authorList>
    </citation>
    <scope>NUCLEOTIDE SEQUENCE [LARGE SCALE GENOMIC DNA]</scope>
    <source>
        <strain evidence="5 6">CBS 40295</strain>
    </source>
</reference>
<dbReference type="EMBL" id="KN847524">
    <property type="protein sequence ID" value="KIV90374.1"/>
    <property type="molecule type" value="Genomic_DNA"/>
</dbReference>
<dbReference type="Gene3D" id="3.40.50.150">
    <property type="entry name" value="Vaccinia Virus protein VP39"/>
    <property type="match status" value="1"/>
</dbReference>
<dbReference type="InterPro" id="IPR036388">
    <property type="entry name" value="WH-like_DNA-bd_sf"/>
</dbReference>
<feature type="domain" description="O-methyltransferase C-terminal" evidence="4">
    <location>
        <begin position="181"/>
        <end position="389"/>
    </location>
</feature>
<dbReference type="GeneID" id="27325528"/>
<evidence type="ECO:0000256" key="3">
    <source>
        <dbReference type="ARBA" id="ARBA00022691"/>
    </source>
</evidence>
<dbReference type="Gene3D" id="1.10.10.10">
    <property type="entry name" value="Winged helix-like DNA-binding domain superfamily/Winged helix DNA-binding domain"/>
    <property type="match status" value="1"/>
</dbReference>
<dbReference type="Proteomes" id="UP000054302">
    <property type="component" value="Unassembled WGS sequence"/>
</dbReference>
<keyword evidence="3" id="KW-0949">S-adenosyl-L-methionine</keyword>
<dbReference type="HOGENOM" id="CLU_005533_1_4_1"/>
<accession>A0A0D1Z8J3</accession>
<evidence type="ECO:0000256" key="2">
    <source>
        <dbReference type="ARBA" id="ARBA00022679"/>
    </source>
</evidence>
<dbReference type="SUPFAM" id="SSF53335">
    <property type="entry name" value="S-adenosyl-L-methionine-dependent methyltransferases"/>
    <property type="match status" value="1"/>
</dbReference>
<dbReference type="SUPFAM" id="SSF46785">
    <property type="entry name" value="Winged helix' DNA-binding domain"/>
    <property type="match status" value="1"/>
</dbReference>
<dbReference type="RefSeq" id="XP_016221948.1">
    <property type="nucleotide sequence ID" value="XM_016372616.1"/>
</dbReference>
<protein>
    <recommendedName>
        <fullName evidence="4">O-methyltransferase C-terminal domain-containing protein</fullName>
    </recommendedName>
</protein>
<evidence type="ECO:0000313" key="6">
    <source>
        <dbReference type="Proteomes" id="UP000054302"/>
    </source>
</evidence>
<dbReference type="InterPro" id="IPR036390">
    <property type="entry name" value="WH_DNA-bd_sf"/>
</dbReference>
<proteinExistence type="predicted"/>
<evidence type="ECO:0000256" key="1">
    <source>
        <dbReference type="ARBA" id="ARBA00022603"/>
    </source>
</evidence>
<dbReference type="PROSITE" id="PS51683">
    <property type="entry name" value="SAM_OMT_II"/>
    <property type="match status" value="1"/>
</dbReference>
<dbReference type="GO" id="GO:0032259">
    <property type="term" value="P:methylation"/>
    <property type="evidence" value="ECO:0007669"/>
    <property type="project" value="UniProtKB-KW"/>
</dbReference>
<gene>
    <name evidence="5" type="ORF">PV10_07683</name>
</gene>
<dbReference type="PANTHER" id="PTHR43712">
    <property type="entry name" value="PUTATIVE (AFU_ORTHOLOGUE AFUA_4G14580)-RELATED"/>
    <property type="match status" value="1"/>
</dbReference>
<evidence type="ECO:0000259" key="4">
    <source>
        <dbReference type="Pfam" id="PF00891"/>
    </source>
</evidence>
<organism evidence="5 6">
    <name type="scientific">Exophiala mesophila</name>
    <name type="common">Black yeast-like fungus</name>
    <dbReference type="NCBI Taxonomy" id="212818"/>
    <lineage>
        <taxon>Eukaryota</taxon>
        <taxon>Fungi</taxon>
        <taxon>Dikarya</taxon>
        <taxon>Ascomycota</taxon>
        <taxon>Pezizomycotina</taxon>
        <taxon>Eurotiomycetes</taxon>
        <taxon>Chaetothyriomycetidae</taxon>
        <taxon>Chaetothyriales</taxon>
        <taxon>Herpotrichiellaceae</taxon>
        <taxon>Exophiala</taxon>
    </lineage>
</organism>
<dbReference type="InterPro" id="IPR016461">
    <property type="entry name" value="COMT-like"/>
</dbReference>
<dbReference type="OrthoDB" id="1606438at2759"/>